<feature type="coiled-coil region" evidence="15">
    <location>
        <begin position="322"/>
        <end position="391"/>
    </location>
</feature>
<dbReference type="PROSITE" id="PS50089">
    <property type="entry name" value="ZF_RING_2"/>
    <property type="match status" value="1"/>
</dbReference>
<keyword evidence="8 14" id="KW-0833">Ubl conjugation pathway</keyword>
<dbReference type="GO" id="GO:0016567">
    <property type="term" value="P:protein ubiquitination"/>
    <property type="evidence" value="ECO:0007669"/>
    <property type="project" value="UniProtKB-UniRule"/>
</dbReference>
<dbReference type="Pfam" id="PF00097">
    <property type="entry name" value="zf-C3HC4"/>
    <property type="match status" value="1"/>
</dbReference>
<gene>
    <name evidence="17" type="ORF">HETIRDRAFT_476270</name>
</gene>
<keyword evidence="18" id="KW-1185">Reference proteome</keyword>
<feature type="domain" description="RING-type" evidence="16">
    <location>
        <begin position="492"/>
        <end position="531"/>
    </location>
</feature>
<keyword evidence="6 14" id="KW-0479">Metal-binding</keyword>
<dbReference type="Proteomes" id="UP000030671">
    <property type="component" value="Unassembled WGS sequence"/>
</dbReference>
<sequence>MPTLEGWQQLAEFRESVVLNLRKENIGLQEDIRKMRAEAMVLGENIVSNSHVYQALRTSASQLELINRELREKIQQGQKREADLLQNRSQWEEEVTANLERTKEDLRNMLVRRDIENARLREQRDQAAADVHERKQKEHFRRQALQECEALAQSRSERLAVLQSEVSRLKALIAARAGDADLADFLSQEKGEDITYVDDLKKRLEESKIRAMALEESLSRCQGENIEVAQHIRREAETREQLAATKKLLQQYQSIYGESSSLPPEITHLSEQLRIKEEEVTRLRLQETQRAQAEAPLYAELDKLSAAWEQLDRQVKSKVFDLTAAEDRMEKVTLEKAKSENKFYAAMREKDALVAESKNMARVIEKQSKLVEKLTNSEKELNKEIIHLLQEQATRKLTLETWQVTFQENERMIQLWHARAEEKHLLVSQINKVSKTREERYELTREELRTANERLLKAELALASSKAKPLTVSQKEAALTKEVENCMKILKCSICHSHMRDTVITKCMHSFCKSCVDDRISTRQRKCPACNLQFAQSEVQPLYFQ</sequence>
<keyword evidence="10 14" id="KW-0156">Chromatin regulator</keyword>
<evidence type="ECO:0000256" key="4">
    <source>
        <dbReference type="ARBA" id="ARBA00005555"/>
    </source>
</evidence>
<evidence type="ECO:0000256" key="3">
    <source>
        <dbReference type="ARBA" id="ARBA00004906"/>
    </source>
</evidence>
<dbReference type="EC" id="2.3.2.27" evidence="14"/>
<keyword evidence="5 14" id="KW-0808">Transferase</keyword>
<evidence type="ECO:0000256" key="8">
    <source>
        <dbReference type="ARBA" id="ARBA00022786"/>
    </source>
</evidence>
<feature type="coiled-coil region" evidence="15">
    <location>
        <begin position="438"/>
        <end position="468"/>
    </location>
</feature>
<accession>W4K424</accession>
<keyword evidence="11 14" id="KW-0175">Coiled coil</keyword>
<dbReference type="Gene3D" id="3.30.40.10">
    <property type="entry name" value="Zinc/RING finger domain, C3HC4 (zinc finger)"/>
    <property type="match status" value="1"/>
</dbReference>
<dbReference type="AlphaFoldDB" id="W4K424"/>
<dbReference type="GO" id="GO:0006325">
    <property type="term" value="P:chromatin organization"/>
    <property type="evidence" value="ECO:0007669"/>
    <property type="project" value="UniProtKB-KW"/>
</dbReference>
<dbReference type="UniPathway" id="UPA00143"/>
<dbReference type="eggNOG" id="KOG0978">
    <property type="taxonomic scope" value="Eukaryota"/>
</dbReference>
<dbReference type="GO" id="GO:0061630">
    <property type="term" value="F:ubiquitin protein ligase activity"/>
    <property type="evidence" value="ECO:0007669"/>
    <property type="project" value="UniProtKB-EC"/>
</dbReference>
<comment type="similarity">
    <text evidence="4 14">Belongs to the BRE1 family.</text>
</comment>
<proteinExistence type="inferred from homology"/>
<dbReference type="STRING" id="747525.W4K424"/>
<dbReference type="PANTHER" id="PTHR23163">
    <property type="entry name" value="RING FINGER PROTEIN-RELATED"/>
    <property type="match status" value="1"/>
</dbReference>
<dbReference type="InterPro" id="IPR001841">
    <property type="entry name" value="Znf_RING"/>
</dbReference>
<evidence type="ECO:0000313" key="18">
    <source>
        <dbReference type="Proteomes" id="UP000030671"/>
    </source>
</evidence>
<evidence type="ECO:0000259" key="16">
    <source>
        <dbReference type="PROSITE" id="PS50089"/>
    </source>
</evidence>
<evidence type="ECO:0000256" key="6">
    <source>
        <dbReference type="ARBA" id="ARBA00022723"/>
    </source>
</evidence>
<keyword evidence="12 14" id="KW-0539">Nucleus</keyword>
<evidence type="ECO:0000256" key="5">
    <source>
        <dbReference type="ARBA" id="ARBA00022679"/>
    </source>
</evidence>
<evidence type="ECO:0000256" key="7">
    <source>
        <dbReference type="ARBA" id="ARBA00022771"/>
    </source>
</evidence>
<keyword evidence="9 14" id="KW-0862">Zinc</keyword>
<dbReference type="InterPro" id="IPR013083">
    <property type="entry name" value="Znf_RING/FYVE/PHD"/>
</dbReference>
<comment type="subcellular location">
    <subcellularLocation>
        <location evidence="2 14">Nucleus</location>
    </subcellularLocation>
</comment>
<keyword evidence="7 13" id="KW-0863">Zinc-finger</keyword>
<evidence type="ECO:0000256" key="1">
    <source>
        <dbReference type="ARBA" id="ARBA00000900"/>
    </source>
</evidence>
<evidence type="ECO:0000256" key="2">
    <source>
        <dbReference type="ARBA" id="ARBA00004123"/>
    </source>
</evidence>
<dbReference type="SMART" id="SM00184">
    <property type="entry name" value="RING"/>
    <property type="match status" value="1"/>
</dbReference>
<evidence type="ECO:0000256" key="12">
    <source>
        <dbReference type="ARBA" id="ARBA00023242"/>
    </source>
</evidence>
<dbReference type="InterPro" id="IPR017907">
    <property type="entry name" value="Znf_RING_CS"/>
</dbReference>
<dbReference type="GO" id="GO:0008270">
    <property type="term" value="F:zinc ion binding"/>
    <property type="evidence" value="ECO:0007669"/>
    <property type="project" value="UniProtKB-KW"/>
</dbReference>
<dbReference type="Pfam" id="PF08647">
    <property type="entry name" value="BRE1"/>
    <property type="match status" value="1"/>
</dbReference>
<protein>
    <recommendedName>
        <fullName evidence="14">E3 ubiquitin protein ligase</fullName>
        <ecNumber evidence="14">2.3.2.27</ecNumber>
    </recommendedName>
</protein>
<dbReference type="FunCoup" id="W4K424">
    <property type="interactions" value="234"/>
</dbReference>
<dbReference type="GO" id="GO:0033503">
    <property type="term" value="C:HULC complex"/>
    <property type="evidence" value="ECO:0007669"/>
    <property type="project" value="TreeGrafter"/>
</dbReference>
<organism evidence="17 18">
    <name type="scientific">Heterobasidion irregulare (strain TC 32-1)</name>
    <dbReference type="NCBI Taxonomy" id="747525"/>
    <lineage>
        <taxon>Eukaryota</taxon>
        <taxon>Fungi</taxon>
        <taxon>Dikarya</taxon>
        <taxon>Basidiomycota</taxon>
        <taxon>Agaricomycotina</taxon>
        <taxon>Agaricomycetes</taxon>
        <taxon>Russulales</taxon>
        <taxon>Bondarzewiaceae</taxon>
        <taxon>Heterobasidion</taxon>
        <taxon>Heterobasidion annosum species complex</taxon>
    </lineage>
</organism>
<dbReference type="RefSeq" id="XP_009547322.1">
    <property type="nucleotide sequence ID" value="XM_009549027.1"/>
</dbReference>
<dbReference type="OrthoDB" id="10266039at2759"/>
<dbReference type="CDD" id="cd16499">
    <property type="entry name" value="RING-HC_Bre1-like"/>
    <property type="match status" value="1"/>
</dbReference>
<name>W4K424_HETIT</name>
<dbReference type="SUPFAM" id="SSF57850">
    <property type="entry name" value="RING/U-box"/>
    <property type="match status" value="1"/>
</dbReference>
<dbReference type="GO" id="GO:0005634">
    <property type="term" value="C:nucleus"/>
    <property type="evidence" value="ECO:0007669"/>
    <property type="project" value="UniProtKB-SubCell"/>
</dbReference>
<dbReference type="PROSITE" id="PS00518">
    <property type="entry name" value="ZF_RING_1"/>
    <property type="match status" value="1"/>
</dbReference>
<feature type="coiled-coil region" evidence="15">
    <location>
        <begin position="197"/>
        <end position="224"/>
    </location>
</feature>
<comment type="catalytic activity">
    <reaction evidence="1 14">
        <text>S-ubiquitinyl-[E2 ubiquitin-conjugating enzyme]-L-cysteine + [acceptor protein]-L-lysine = [E2 ubiquitin-conjugating enzyme]-L-cysteine + N(6)-ubiquitinyl-[acceptor protein]-L-lysine.</text>
        <dbReference type="EC" id="2.3.2.27"/>
    </reaction>
</comment>
<comment type="pathway">
    <text evidence="3 14">Protein modification; protein ubiquitination.</text>
</comment>
<dbReference type="HOGENOM" id="CLU_019713_0_0_1"/>
<evidence type="ECO:0000256" key="10">
    <source>
        <dbReference type="ARBA" id="ARBA00022853"/>
    </source>
</evidence>
<dbReference type="InterPro" id="IPR013956">
    <property type="entry name" value="E3_ubiquit_lig_Bre1"/>
</dbReference>
<evidence type="ECO:0000256" key="9">
    <source>
        <dbReference type="ARBA" id="ARBA00022833"/>
    </source>
</evidence>
<dbReference type="PANTHER" id="PTHR23163:SF0">
    <property type="entry name" value="E3 UBIQUITIN-PROTEIN LIGASE BRE1"/>
    <property type="match status" value="1"/>
</dbReference>
<reference evidence="17 18" key="1">
    <citation type="journal article" date="2012" name="New Phytol.">
        <title>Insight into trade-off between wood decay and parasitism from the genome of a fungal forest pathogen.</title>
        <authorList>
            <person name="Olson A."/>
            <person name="Aerts A."/>
            <person name="Asiegbu F."/>
            <person name="Belbahri L."/>
            <person name="Bouzid O."/>
            <person name="Broberg A."/>
            <person name="Canback B."/>
            <person name="Coutinho P.M."/>
            <person name="Cullen D."/>
            <person name="Dalman K."/>
            <person name="Deflorio G."/>
            <person name="van Diepen L.T."/>
            <person name="Dunand C."/>
            <person name="Duplessis S."/>
            <person name="Durling M."/>
            <person name="Gonthier P."/>
            <person name="Grimwood J."/>
            <person name="Fossdal C.G."/>
            <person name="Hansson D."/>
            <person name="Henrissat B."/>
            <person name="Hietala A."/>
            <person name="Himmelstrand K."/>
            <person name="Hoffmeister D."/>
            <person name="Hogberg N."/>
            <person name="James T.Y."/>
            <person name="Karlsson M."/>
            <person name="Kohler A."/>
            <person name="Kues U."/>
            <person name="Lee Y.H."/>
            <person name="Lin Y.C."/>
            <person name="Lind M."/>
            <person name="Lindquist E."/>
            <person name="Lombard V."/>
            <person name="Lucas S."/>
            <person name="Lunden K."/>
            <person name="Morin E."/>
            <person name="Murat C."/>
            <person name="Park J."/>
            <person name="Raffaello T."/>
            <person name="Rouze P."/>
            <person name="Salamov A."/>
            <person name="Schmutz J."/>
            <person name="Solheim H."/>
            <person name="Stahlberg J."/>
            <person name="Velez H."/>
            <person name="de Vries R.P."/>
            <person name="Wiebenga A."/>
            <person name="Woodward S."/>
            <person name="Yakovlev I."/>
            <person name="Garbelotto M."/>
            <person name="Martin F."/>
            <person name="Grigoriev I.V."/>
            <person name="Stenlid J."/>
        </authorList>
    </citation>
    <scope>NUCLEOTIDE SEQUENCE [LARGE SCALE GENOMIC DNA]</scope>
    <source>
        <strain evidence="17 18">TC 32-1</strain>
    </source>
</reference>
<dbReference type="GeneID" id="20677669"/>
<evidence type="ECO:0000256" key="11">
    <source>
        <dbReference type="ARBA" id="ARBA00023054"/>
    </source>
</evidence>
<dbReference type="KEGG" id="hir:HETIRDRAFT_476270"/>
<evidence type="ECO:0000256" key="13">
    <source>
        <dbReference type="PROSITE-ProRule" id="PRU00175"/>
    </source>
</evidence>
<dbReference type="InterPro" id="IPR018957">
    <property type="entry name" value="Znf_C3HC4_RING-type"/>
</dbReference>
<feature type="coiled-coil region" evidence="15">
    <location>
        <begin position="18"/>
        <end position="137"/>
    </location>
</feature>
<evidence type="ECO:0000256" key="15">
    <source>
        <dbReference type="SAM" id="Coils"/>
    </source>
</evidence>
<evidence type="ECO:0000313" key="17">
    <source>
        <dbReference type="EMBL" id="ETW80593.1"/>
    </source>
</evidence>
<evidence type="ECO:0000256" key="14">
    <source>
        <dbReference type="RuleBase" id="RU365038"/>
    </source>
</evidence>
<dbReference type="InParanoid" id="W4K424"/>
<dbReference type="EMBL" id="KI925459">
    <property type="protein sequence ID" value="ETW80593.1"/>
    <property type="molecule type" value="Genomic_DNA"/>
</dbReference>